<proteinExistence type="predicted"/>
<accession>A0A8S1AAV6</accession>
<feature type="compositionally biased region" description="Basic and acidic residues" evidence="2">
    <location>
        <begin position="81"/>
        <end position="104"/>
    </location>
</feature>
<keyword evidence="4" id="KW-1185">Reference proteome</keyword>
<protein>
    <submittedName>
        <fullName evidence="3">Uncharacterized protein</fullName>
    </submittedName>
</protein>
<dbReference type="PANTHER" id="PTHR23313">
    <property type="entry name" value="TSEC1-RELATED"/>
    <property type="match status" value="1"/>
</dbReference>
<dbReference type="Gene3D" id="1.10.287.1490">
    <property type="match status" value="1"/>
</dbReference>
<dbReference type="EMBL" id="CADEBC010000511">
    <property type="protein sequence ID" value="CAB3241553.1"/>
    <property type="molecule type" value="Genomic_DNA"/>
</dbReference>
<feature type="compositionally biased region" description="Basic and acidic residues" evidence="2">
    <location>
        <begin position="116"/>
        <end position="134"/>
    </location>
</feature>
<feature type="compositionally biased region" description="Polar residues" evidence="2">
    <location>
        <begin position="105"/>
        <end position="114"/>
    </location>
</feature>
<reference evidence="3 4" key="1">
    <citation type="submission" date="2020-04" db="EMBL/GenBank/DDBJ databases">
        <authorList>
            <person name="Wallbank WR R."/>
            <person name="Pardo Diaz C."/>
            <person name="Kozak K."/>
            <person name="Martin S."/>
            <person name="Jiggins C."/>
            <person name="Moest M."/>
            <person name="Warren A I."/>
            <person name="Byers J.R.P. K."/>
            <person name="Montejo-Kovacevich G."/>
            <person name="Yen C E."/>
        </authorList>
    </citation>
    <scope>NUCLEOTIDE SEQUENCE [LARGE SCALE GENOMIC DNA]</scope>
</reference>
<gene>
    <name evidence="3" type="ORF">APLA_LOCUS8713</name>
</gene>
<dbReference type="SUPFAM" id="SSF90257">
    <property type="entry name" value="Myosin rod fragments"/>
    <property type="match status" value="1"/>
</dbReference>
<feature type="coiled-coil region" evidence="1">
    <location>
        <begin position="10"/>
        <end position="37"/>
    </location>
</feature>
<evidence type="ECO:0000313" key="4">
    <source>
        <dbReference type="Proteomes" id="UP000494106"/>
    </source>
</evidence>
<dbReference type="PANTHER" id="PTHR23313:SF0">
    <property type="entry name" value="TESTIS-EXPRESSED PROTEIN 9"/>
    <property type="match status" value="1"/>
</dbReference>
<feature type="region of interest" description="Disordered" evidence="2">
    <location>
        <begin position="46"/>
        <end position="146"/>
    </location>
</feature>
<dbReference type="OrthoDB" id="269872at2759"/>
<dbReference type="AlphaFoldDB" id="A0A8S1AAV6"/>
<evidence type="ECO:0000313" key="3">
    <source>
        <dbReference type="EMBL" id="CAB3241553.1"/>
    </source>
</evidence>
<organism evidence="3 4">
    <name type="scientific">Arctia plantaginis</name>
    <name type="common">Wood tiger moth</name>
    <name type="synonym">Phalaena plantaginis</name>
    <dbReference type="NCBI Taxonomy" id="874455"/>
    <lineage>
        <taxon>Eukaryota</taxon>
        <taxon>Metazoa</taxon>
        <taxon>Ecdysozoa</taxon>
        <taxon>Arthropoda</taxon>
        <taxon>Hexapoda</taxon>
        <taxon>Insecta</taxon>
        <taxon>Pterygota</taxon>
        <taxon>Neoptera</taxon>
        <taxon>Endopterygota</taxon>
        <taxon>Lepidoptera</taxon>
        <taxon>Glossata</taxon>
        <taxon>Ditrysia</taxon>
        <taxon>Noctuoidea</taxon>
        <taxon>Erebidae</taxon>
        <taxon>Arctiinae</taxon>
        <taxon>Arctia</taxon>
    </lineage>
</organism>
<dbReference type="Proteomes" id="UP000494106">
    <property type="component" value="Unassembled WGS sequence"/>
</dbReference>
<comment type="caution">
    <text evidence="3">The sequence shown here is derived from an EMBL/GenBank/DDBJ whole genome shotgun (WGS) entry which is preliminary data.</text>
</comment>
<keyword evidence="1" id="KW-0175">Coiled coil</keyword>
<feature type="coiled-coil region" evidence="1">
    <location>
        <begin position="208"/>
        <end position="284"/>
    </location>
</feature>
<evidence type="ECO:0000256" key="2">
    <source>
        <dbReference type="SAM" id="MobiDB-lite"/>
    </source>
</evidence>
<evidence type="ECO:0000256" key="1">
    <source>
        <dbReference type="SAM" id="Coils"/>
    </source>
</evidence>
<sequence>MDSLELLAREDEFKKLNKQLEKKTESLMKQIEQSMHKQDFFAEFSPSLKLSPVHTTKKHNCNTHRTDTPPQTQPKYQNKKTKSDSTEQHRSSSKFENRSTKSDRSSTTLNNAPTNDRCDTKFENKTARSKKNEIGSDVSSNVSDNENSIEQNRSRIACDCCVNRSNIEDKEFLYAFVTVNVKNKVLPQSFLKDRPAVESVCKFLSSKVKLMQEQIDKIQSTLDKKASQCDSHLTQLADLESERMTLLNKCNNLKASTADMKAKYMDLQHRLEEKEKQYLEQRSLSDKLSCEVKQLRTQTISLEAKCATQQESVDNLTQQLVVVKKADKEFRESTRSLSVSHQNAISKLEMQLKAQVHRMEKQMALIDNLRRQNVLLSTEAAVNGLEKDYCAYLEKDF</sequence>
<name>A0A8S1AAV6_ARCPL</name>
<feature type="compositionally biased region" description="Low complexity" evidence="2">
    <location>
        <begin position="136"/>
        <end position="146"/>
    </location>
</feature>